<keyword evidence="2" id="KW-0347">Helicase</keyword>
<keyword evidence="2" id="KW-0378">Hydrolase</keyword>
<dbReference type="AlphaFoldDB" id="A0A1I3Z1A2"/>
<dbReference type="CDD" id="cd18809">
    <property type="entry name" value="SF1_C_RecD"/>
    <property type="match status" value="1"/>
</dbReference>
<organism evidence="2 3">
    <name type="scientific">Methylocapsa palsarum</name>
    <dbReference type="NCBI Taxonomy" id="1612308"/>
    <lineage>
        <taxon>Bacteria</taxon>
        <taxon>Pseudomonadati</taxon>
        <taxon>Pseudomonadota</taxon>
        <taxon>Alphaproteobacteria</taxon>
        <taxon>Hyphomicrobiales</taxon>
        <taxon>Beijerinckiaceae</taxon>
        <taxon>Methylocapsa</taxon>
    </lineage>
</organism>
<dbReference type="Pfam" id="PF13538">
    <property type="entry name" value="UvrD_C_2"/>
    <property type="match status" value="1"/>
</dbReference>
<protein>
    <submittedName>
        <fullName evidence="2">UvrD-like helicase C-terminal domain-containing protein</fullName>
    </submittedName>
</protein>
<evidence type="ECO:0000259" key="1">
    <source>
        <dbReference type="Pfam" id="PF13538"/>
    </source>
</evidence>
<dbReference type="Gene3D" id="3.40.50.300">
    <property type="entry name" value="P-loop containing nucleotide triphosphate hydrolases"/>
    <property type="match status" value="1"/>
</dbReference>
<keyword evidence="2" id="KW-0067">ATP-binding</keyword>
<dbReference type="GO" id="GO:0004386">
    <property type="term" value="F:helicase activity"/>
    <property type="evidence" value="ECO:0007669"/>
    <property type="project" value="UniProtKB-KW"/>
</dbReference>
<accession>A0A1I3Z1A2</accession>
<reference evidence="2 3" key="1">
    <citation type="submission" date="2016-10" db="EMBL/GenBank/DDBJ databases">
        <authorList>
            <person name="de Groot N.N."/>
        </authorList>
    </citation>
    <scope>NUCLEOTIDE SEQUENCE [LARGE SCALE GENOMIC DNA]</scope>
    <source>
        <strain evidence="2 3">NE2</strain>
    </source>
</reference>
<sequence length="148" mass="16749">MRCADEFEYRFGELDALLTAHAMTIHKSQESEYPAIVITLPTQHYTMLARNLAYTAVTRGKRLVVIGQRRAVVIAVKSWAGRHRWTKQEEWLKSPRRERAVTMPLWLQLTVLSYRGRAPSRNSATASTTKASRSCFAGFGPCPKTIPA</sequence>
<evidence type="ECO:0000313" key="2">
    <source>
        <dbReference type="EMBL" id="SFK37840.1"/>
    </source>
</evidence>
<proteinExistence type="predicted"/>
<dbReference type="InterPro" id="IPR027785">
    <property type="entry name" value="UvrD-like_helicase_C"/>
</dbReference>
<name>A0A1I3Z1A2_9HYPH</name>
<dbReference type="STRING" id="1612308.SAMN05444581_1076"/>
<gene>
    <name evidence="2" type="ORF">SAMN05444581_1076</name>
</gene>
<dbReference type="Proteomes" id="UP000198755">
    <property type="component" value="Unassembled WGS sequence"/>
</dbReference>
<keyword evidence="3" id="KW-1185">Reference proteome</keyword>
<feature type="domain" description="UvrD-like helicase C-terminal" evidence="1">
    <location>
        <begin position="20"/>
        <end position="66"/>
    </location>
</feature>
<dbReference type="EMBL" id="FOSN01000007">
    <property type="protein sequence ID" value="SFK37840.1"/>
    <property type="molecule type" value="Genomic_DNA"/>
</dbReference>
<keyword evidence="2" id="KW-0547">Nucleotide-binding</keyword>
<dbReference type="SUPFAM" id="SSF52540">
    <property type="entry name" value="P-loop containing nucleoside triphosphate hydrolases"/>
    <property type="match status" value="1"/>
</dbReference>
<dbReference type="InterPro" id="IPR027417">
    <property type="entry name" value="P-loop_NTPase"/>
</dbReference>
<evidence type="ECO:0000313" key="3">
    <source>
        <dbReference type="Proteomes" id="UP000198755"/>
    </source>
</evidence>